<accession>A0AAV2S535</accession>
<keyword evidence="4" id="KW-0862">Zinc</keyword>
<evidence type="ECO:0000313" key="7">
    <source>
        <dbReference type="EMBL" id="CAL4157680.1"/>
    </source>
</evidence>
<gene>
    <name evidence="7" type="ORF">MNOR_LOCUS31963</name>
</gene>
<proteinExistence type="predicted"/>
<reference evidence="7 8" key="1">
    <citation type="submission" date="2024-05" db="EMBL/GenBank/DDBJ databases">
        <authorList>
            <person name="Wallberg A."/>
        </authorList>
    </citation>
    <scope>NUCLEOTIDE SEQUENCE [LARGE SCALE GENOMIC DNA]</scope>
</reference>
<dbReference type="Proteomes" id="UP001497623">
    <property type="component" value="Unassembled WGS sequence"/>
</dbReference>
<keyword evidence="2" id="KW-0479">Metal-binding</keyword>
<keyword evidence="8" id="KW-1185">Reference proteome</keyword>
<dbReference type="EMBL" id="CAXKWB010042344">
    <property type="protein sequence ID" value="CAL4157680.1"/>
    <property type="molecule type" value="Genomic_DNA"/>
</dbReference>
<dbReference type="SUPFAM" id="SSF53098">
    <property type="entry name" value="Ribonuclease H-like"/>
    <property type="match status" value="1"/>
</dbReference>
<comment type="caution">
    <text evidence="7">The sequence shown here is derived from an EMBL/GenBank/DDBJ whole genome shotgun (WGS) entry which is preliminary data.</text>
</comment>
<dbReference type="PANTHER" id="PTHR46481">
    <property type="entry name" value="ZINC FINGER BED DOMAIN-CONTAINING PROTEIN 4"/>
    <property type="match status" value="1"/>
</dbReference>
<evidence type="ECO:0000256" key="6">
    <source>
        <dbReference type="SAM" id="MobiDB-lite"/>
    </source>
</evidence>
<dbReference type="GO" id="GO:0008270">
    <property type="term" value="F:zinc ion binding"/>
    <property type="evidence" value="ECO:0007669"/>
    <property type="project" value="UniProtKB-KW"/>
</dbReference>
<dbReference type="InterPro" id="IPR012337">
    <property type="entry name" value="RNaseH-like_sf"/>
</dbReference>
<evidence type="ECO:0000256" key="3">
    <source>
        <dbReference type="ARBA" id="ARBA00022771"/>
    </source>
</evidence>
<protein>
    <submittedName>
        <fullName evidence="7">Uncharacterized protein</fullName>
    </submittedName>
</protein>
<dbReference type="GO" id="GO:0005634">
    <property type="term" value="C:nucleus"/>
    <property type="evidence" value="ECO:0007669"/>
    <property type="project" value="UniProtKB-SubCell"/>
</dbReference>
<evidence type="ECO:0000256" key="4">
    <source>
        <dbReference type="ARBA" id="ARBA00022833"/>
    </source>
</evidence>
<comment type="subcellular location">
    <subcellularLocation>
        <location evidence="1">Nucleus</location>
    </subcellularLocation>
</comment>
<name>A0AAV2S535_MEGNR</name>
<evidence type="ECO:0000313" key="8">
    <source>
        <dbReference type="Proteomes" id="UP001497623"/>
    </source>
</evidence>
<evidence type="ECO:0000256" key="5">
    <source>
        <dbReference type="ARBA" id="ARBA00023242"/>
    </source>
</evidence>
<feature type="region of interest" description="Disordered" evidence="6">
    <location>
        <begin position="63"/>
        <end position="84"/>
    </location>
</feature>
<keyword evidence="5" id="KW-0539">Nucleus</keyword>
<dbReference type="SUPFAM" id="SSF140996">
    <property type="entry name" value="Hermes dimerisation domain"/>
    <property type="match status" value="1"/>
</dbReference>
<dbReference type="PANTHER" id="PTHR46481:SF10">
    <property type="entry name" value="ZINC FINGER BED DOMAIN-CONTAINING PROTEIN 39"/>
    <property type="match status" value="1"/>
</dbReference>
<keyword evidence="3" id="KW-0863">Zinc-finger</keyword>
<dbReference type="InterPro" id="IPR052035">
    <property type="entry name" value="ZnF_BED_domain_contain"/>
</dbReference>
<evidence type="ECO:0000256" key="2">
    <source>
        <dbReference type="ARBA" id="ARBA00022723"/>
    </source>
</evidence>
<evidence type="ECO:0000256" key="1">
    <source>
        <dbReference type="ARBA" id="ARBA00004123"/>
    </source>
</evidence>
<dbReference type="AlphaFoldDB" id="A0AAV2S535"/>
<organism evidence="7 8">
    <name type="scientific">Meganyctiphanes norvegica</name>
    <name type="common">Northern krill</name>
    <name type="synonym">Thysanopoda norvegica</name>
    <dbReference type="NCBI Taxonomy" id="48144"/>
    <lineage>
        <taxon>Eukaryota</taxon>
        <taxon>Metazoa</taxon>
        <taxon>Ecdysozoa</taxon>
        <taxon>Arthropoda</taxon>
        <taxon>Crustacea</taxon>
        <taxon>Multicrustacea</taxon>
        <taxon>Malacostraca</taxon>
        <taxon>Eumalacostraca</taxon>
        <taxon>Eucarida</taxon>
        <taxon>Euphausiacea</taxon>
        <taxon>Euphausiidae</taxon>
        <taxon>Meganyctiphanes</taxon>
    </lineage>
</organism>
<sequence length="288" mass="33065">MDKNLRSWVWLSGLFKKDPIDKFKVTCTVQGCSKPDINRKKQGQKAGTSNLISHANIHHPTEAKAAKDLHDKKEQEKNAKKRFRTEDTETVKVYDVKRQKTLQQTWSSAAPWDINDEKSKEYHYLIAEWIAVDCRPFTTAEDVGFVRIMNKAVPKYTIPGRDYFTTKIMPDIYERVQNKVKILAKSANNMSLTTDIWKSKHSEESFISLTGHILSTDFEHHTVVLRSQHFPDCHTALNITTMINKALIMYEIPKHKIHFICSDNAANMTSSLNTIGVTHLPCFCILSN</sequence>